<evidence type="ECO:0000256" key="5">
    <source>
        <dbReference type="ARBA" id="ARBA00022989"/>
    </source>
</evidence>
<evidence type="ECO:0000256" key="3">
    <source>
        <dbReference type="ARBA" id="ARBA00022679"/>
    </source>
</evidence>
<sequence length="370" mass="38965">MHPDILLGYLPWVVFLAAGFSWAASFLSSKIALCYGVMDKPGGERKIHTHPIPLFGGLGIGGVITIGLVLFLLISGLTSWFGSRSVASPQIIGFAAALLILILGGALDDRFNLSPKWQILFPLLAALLVIGTGTTIGQVTDWFARGGYSLLWGRVAIGPFAFSWPADIITLLWLLSVTYATKLLDGLDGLVTGQVVIGAGIIGALALTTAYFQPEVAVLAALIGGAYLGFLPRNMFPAKQFLGEAGSTIAGFSLGFLAILGGAKLATAFMVLGLPLIDAVLVVGGRILRGASPFVGDNTHLHFKLLQAGLSQRKAVIFLWTLAFLFGMAALGLQTPGKILLALTLFALMILLSGLTRTMQKEGATPKDMV</sequence>
<dbReference type="GO" id="GO:0071555">
    <property type="term" value="P:cell wall organization"/>
    <property type="evidence" value="ECO:0007669"/>
    <property type="project" value="TreeGrafter"/>
</dbReference>
<feature type="transmembrane region" description="Helical" evidence="7">
    <location>
        <begin position="315"/>
        <end position="333"/>
    </location>
</feature>
<dbReference type="EMBL" id="PCSZ01000057">
    <property type="protein sequence ID" value="PIP60506.1"/>
    <property type="molecule type" value="Genomic_DNA"/>
</dbReference>
<keyword evidence="5 7" id="KW-1133">Transmembrane helix</keyword>
<feature type="transmembrane region" description="Helical" evidence="7">
    <location>
        <begin position="12"/>
        <end position="33"/>
    </location>
</feature>
<dbReference type="PANTHER" id="PTHR22926:SF3">
    <property type="entry name" value="UNDECAPRENYL-PHOSPHATE ALPHA-N-ACETYLGLUCOSAMINYL 1-PHOSPHATE TRANSFERASE"/>
    <property type="match status" value="1"/>
</dbReference>
<feature type="transmembrane region" description="Helical" evidence="7">
    <location>
        <begin position="54"/>
        <end position="81"/>
    </location>
</feature>
<proteinExistence type="predicted"/>
<dbReference type="GO" id="GO:0016780">
    <property type="term" value="F:phosphotransferase activity, for other substituted phosphate groups"/>
    <property type="evidence" value="ECO:0007669"/>
    <property type="project" value="InterPro"/>
</dbReference>
<evidence type="ECO:0000313" key="9">
    <source>
        <dbReference type="Proteomes" id="UP000231581"/>
    </source>
</evidence>
<protein>
    <recommendedName>
        <fullName evidence="10">Undecaprenyl-phosphate alpha-N-acetylglucosaminyl 1-phosphate transferase</fullName>
    </recommendedName>
</protein>
<keyword evidence="4 7" id="KW-0812">Transmembrane</keyword>
<accession>A0A2H0BS47</accession>
<evidence type="ECO:0000256" key="6">
    <source>
        <dbReference type="ARBA" id="ARBA00023136"/>
    </source>
</evidence>
<feature type="transmembrane region" description="Helical" evidence="7">
    <location>
        <begin position="339"/>
        <end position="359"/>
    </location>
</feature>
<feature type="transmembrane region" description="Helical" evidence="7">
    <location>
        <begin position="151"/>
        <end position="175"/>
    </location>
</feature>
<feature type="transmembrane region" description="Helical" evidence="7">
    <location>
        <begin position="242"/>
        <end position="260"/>
    </location>
</feature>
<dbReference type="GO" id="GO:0044038">
    <property type="term" value="P:cell wall macromolecule biosynthetic process"/>
    <property type="evidence" value="ECO:0007669"/>
    <property type="project" value="TreeGrafter"/>
</dbReference>
<evidence type="ECO:0000256" key="4">
    <source>
        <dbReference type="ARBA" id="ARBA00022692"/>
    </source>
</evidence>
<feature type="transmembrane region" description="Helical" evidence="7">
    <location>
        <begin position="212"/>
        <end position="230"/>
    </location>
</feature>
<gene>
    <name evidence="8" type="ORF">COX00_02870</name>
</gene>
<name>A0A2H0BS47_9BACT</name>
<dbReference type="GO" id="GO:0005886">
    <property type="term" value="C:plasma membrane"/>
    <property type="evidence" value="ECO:0007669"/>
    <property type="project" value="UniProtKB-SubCell"/>
</dbReference>
<dbReference type="GO" id="GO:0009103">
    <property type="term" value="P:lipopolysaccharide biosynthetic process"/>
    <property type="evidence" value="ECO:0007669"/>
    <property type="project" value="TreeGrafter"/>
</dbReference>
<feature type="transmembrane region" description="Helical" evidence="7">
    <location>
        <begin position="119"/>
        <end position="139"/>
    </location>
</feature>
<evidence type="ECO:0008006" key="10">
    <source>
        <dbReference type="Google" id="ProtNLM"/>
    </source>
</evidence>
<evidence type="ECO:0000256" key="7">
    <source>
        <dbReference type="SAM" id="Phobius"/>
    </source>
</evidence>
<dbReference type="InterPro" id="IPR000715">
    <property type="entry name" value="Glycosyl_transferase_4"/>
</dbReference>
<comment type="caution">
    <text evidence="8">The sequence shown here is derived from an EMBL/GenBank/DDBJ whole genome shotgun (WGS) entry which is preliminary data.</text>
</comment>
<dbReference type="Proteomes" id="UP000231581">
    <property type="component" value="Unassembled WGS sequence"/>
</dbReference>
<dbReference type="PANTHER" id="PTHR22926">
    <property type="entry name" value="PHOSPHO-N-ACETYLMURAMOYL-PENTAPEPTIDE-TRANSFERASE"/>
    <property type="match status" value="1"/>
</dbReference>
<keyword evidence="6 7" id="KW-0472">Membrane</keyword>
<evidence type="ECO:0000256" key="2">
    <source>
        <dbReference type="ARBA" id="ARBA00022475"/>
    </source>
</evidence>
<dbReference type="CDD" id="cd06853">
    <property type="entry name" value="GT_WecA_like"/>
    <property type="match status" value="1"/>
</dbReference>
<comment type="subcellular location">
    <subcellularLocation>
        <location evidence="1">Cell membrane</location>
        <topology evidence="1">Multi-pass membrane protein</topology>
    </subcellularLocation>
</comment>
<feature type="transmembrane region" description="Helical" evidence="7">
    <location>
        <begin position="266"/>
        <end position="284"/>
    </location>
</feature>
<organism evidence="8 9">
    <name type="scientific">Candidatus Uhrbacteria bacterium CG22_combo_CG10-13_8_21_14_all_47_17</name>
    <dbReference type="NCBI Taxonomy" id="1975041"/>
    <lineage>
        <taxon>Bacteria</taxon>
        <taxon>Candidatus Uhriibacteriota</taxon>
    </lineage>
</organism>
<keyword evidence="2" id="KW-1003">Cell membrane</keyword>
<feature type="transmembrane region" description="Helical" evidence="7">
    <location>
        <begin position="87"/>
        <end position="107"/>
    </location>
</feature>
<feature type="transmembrane region" description="Helical" evidence="7">
    <location>
        <begin position="187"/>
        <end position="206"/>
    </location>
</feature>
<dbReference type="Pfam" id="PF00953">
    <property type="entry name" value="Glycos_transf_4"/>
    <property type="match status" value="1"/>
</dbReference>
<dbReference type="AlphaFoldDB" id="A0A2H0BS47"/>
<evidence type="ECO:0000313" key="8">
    <source>
        <dbReference type="EMBL" id="PIP60506.1"/>
    </source>
</evidence>
<reference evidence="8 9" key="1">
    <citation type="submission" date="2017-09" db="EMBL/GenBank/DDBJ databases">
        <title>Depth-based differentiation of microbial function through sediment-hosted aquifers and enrichment of novel symbionts in the deep terrestrial subsurface.</title>
        <authorList>
            <person name="Probst A.J."/>
            <person name="Ladd B."/>
            <person name="Jarett J.K."/>
            <person name="Geller-Mcgrath D.E."/>
            <person name="Sieber C.M."/>
            <person name="Emerson J.B."/>
            <person name="Anantharaman K."/>
            <person name="Thomas B.C."/>
            <person name="Malmstrom R."/>
            <person name="Stieglmeier M."/>
            <person name="Klingl A."/>
            <person name="Woyke T."/>
            <person name="Ryan C.M."/>
            <person name="Banfield J.F."/>
        </authorList>
    </citation>
    <scope>NUCLEOTIDE SEQUENCE [LARGE SCALE GENOMIC DNA]</scope>
    <source>
        <strain evidence="8">CG22_combo_CG10-13_8_21_14_all_47_17</strain>
    </source>
</reference>
<evidence type="ECO:0000256" key="1">
    <source>
        <dbReference type="ARBA" id="ARBA00004651"/>
    </source>
</evidence>
<keyword evidence="3" id="KW-0808">Transferase</keyword>